<evidence type="ECO:0000313" key="3">
    <source>
        <dbReference type="WBParaSite" id="TASK_0000217801-mRNA-1"/>
    </source>
</evidence>
<keyword evidence="2" id="KW-1185">Reference proteome</keyword>
<evidence type="ECO:0000313" key="2">
    <source>
        <dbReference type="Proteomes" id="UP000282613"/>
    </source>
</evidence>
<proteinExistence type="predicted"/>
<name>A0A0R3VXN4_TAEAS</name>
<sequence>MYACVVFGAQSAGRGGVRLQSSYLKGGWRKPLSPAVPHCTCACGSGIHAKRGVGMEIMPEDSSVQVVYGGVHRARGKPSSQELPRGAVVGSRL</sequence>
<accession>A0A0R3VXN4</accession>
<reference evidence="1 2" key="2">
    <citation type="submission" date="2018-11" db="EMBL/GenBank/DDBJ databases">
        <authorList>
            <consortium name="Pathogen Informatics"/>
        </authorList>
    </citation>
    <scope>NUCLEOTIDE SEQUENCE [LARGE SCALE GENOMIC DNA]</scope>
</reference>
<dbReference type="WBParaSite" id="TASK_0000217801-mRNA-1">
    <property type="protein sequence ID" value="TASK_0000217801-mRNA-1"/>
    <property type="gene ID" value="TASK_0000217801"/>
</dbReference>
<reference evidence="3" key="1">
    <citation type="submission" date="2017-02" db="UniProtKB">
        <authorList>
            <consortium name="WormBaseParasite"/>
        </authorList>
    </citation>
    <scope>IDENTIFICATION</scope>
</reference>
<protein>
    <submittedName>
        <fullName evidence="1 3">Uncharacterized protein</fullName>
    </submittedName>
</protein>
<dbReference type="AlphaFoldDB" id="A0A0R3VXN4"/>
<gene>
    <name evidence="1" type="ORF">TASK_LOCUS2179</name>
</gene>
<dbReference type="EMBL" id="UYRS01001150">
    <property type="protein sequence ID" value="VDK24504.1"/>
    <property type="molecule type" value="Genomic_DNA"/>
</dbReference>
<evidence type="ECO:0000313" key="1">
    <source>
        <dbReference type="EMBL" id="VDK24504.1"/>
    </source>
</evidence>
<organism evidence="3">
    <name type="scientific">Taenia asiatica</name>
    <name type="common">Asian tapeworm</name>
    <dbReference type="NCBI Taxonomy" id="60517"/>
    <lineage>
        <taxon>Eukaryota</taxon>
        <taxon>Metazoa</taxon>
        <taxon>Spiralia</taxon>
        <taxon>Lophotrochozoa</taxon>
        <taxon>Platyhelminthes</taxon>
        <taxon>Cestoda</taxon>
        <taxon>Eucestoda</taxon>
        <taxon>Cyclophyllidea</taxon>
        <taxon>Taeniidae</taxon>
        <taxon>Taenia</taxon>
    </lineage>
</organism>
<dbReference type="Proteomes" id="UP000282613">
    <property type="component" value="Unassembled WGS sequence"/>
</dbReference>